<feature type="domain" description="DC1" evidence="3">
    <location>
        <begin position="6"/>
        <end position="49"/>
    </location>
</feature>
<dbReference type="AlphaFoldDB" id="A0A7J6W1B2"/>
<evidence type="ECO:0000256" key="1">
    <source>
        <dbReference type="ARBA" id="ARBA00022737"/>
    </source>
</evidence>
<dbReference type="PANTHER" id="PTHR47841:SF7">
    <property type="entry name" value="CYSTEINE_HISTIDINE-RICH C1 DOMAIN PROTEIN"/>
    <property type="match status" value="1"/>
</dbReference>
<dbReference type="Pfam" id="PF03107">
    <property type="entry name" value="C1_2"/>
    <property type="match status" value="2"/>
</dbReference>
<dbReference type="InterPro" id="IPR046349">
    <property type="entry name" value="C1-like_sf"/>
</dbReference>
<keyword evidence="5" id="KW-1185">Reference proteome</keyword>
<feature type="region of interest" description="Disordered" evidence="2">
    <location>
        <begin position="185"/>
        <end position="254"/>
    </location>
</feature>
<accession>A0A7J6W1B2</accession>
<feature type="compositionally biased region" description="Low complexity" evidence="2">
    <location>
        <begin position="233"/>
        <end position="242"/>
    </location>
</feature>
<comment type="caution">
    <text evidence="4">The sequence shown here is derived from an EMBL/GenBank/DDBJ whole genome shotgun (WGS) entry which is preliminary data.</text>
</comment>
<gene>
    <name evidence="4" type="ORF">FRX31_019529</name>
</gene>
<dbReference type="SUPFAM" id="SSF57889">
    <property type="entry name" value="Cysteine-rich domain"/>
    <property type="match status" value="2"/>
</dbReference>
<sequence>MALSHFSHKHPLLNVSRNSDFICDGCSSYGFDSRYECRNCNFDLHEFCATCPKFLSSYMHPEHRLVFQPKLPDSMIYAGLVAICDVCEDVIEGFFYTCKGCEFHVHPLCSQVPQHLDHPIDPKHLLEFQLGPPSCCNTCSEMCGPLSYRCGSCNIDICFACVVEDDEDDDEYYEEEEEEVIVYQRQTSNLQTRSGQNANQRFTSSPRPGNYNQSNQRPNPRSAPNCQSNSRTNNYSQSRPRSNPSPNPRPSNILQTNQNQYFMQANPTPFQVYQAIPSQLYNAGSSSMVPQANQSGGRKGRKRKFIFKLAVRLAVAAVGIPPIF</sequence>
<evidence type="ECO:0000313" key="4">
    <source>
        <dbReference type="EMBL" id="KAF5190883.1"/>
    </source>
</evidence>
<reference evidence="4 5" key="1">
    <citation type="submission" date="2020-06" db="EMBL/GenBank/DDBJ databases">
        <title>Transcriptomic and genomic resources for Thalictrum thalictroides and T. hernandezii: Facilitating candidate gene discovery in an emerging model plant lineage.</title>
        <authorList>
            <person name="Arias T."/>
            <person name="Riano-Pachon D.M."/>
            <person name="Di Stilio V.S."/>
        </authorList>
    </citation>
    <scope>NUCLEOTIDE SEQUENCE [LARGE SCALE GENOMIC DNA]</scope>
    <source>
        <strain evidence="5">cv. WT478/WT964</strain>
        <tissue evidence="4">Leaves</tissue>
    </source>
</reference>
<organism evidence="4 5">
    <name type="scientific">Thalictrum thalictroides</name>
    <name type="common">Rue-anemone</name>
    <name type="synonym">Anemone thalictroides</name>
    <dbReference type="NCBI Taxonomy" id="46969"/>
    <lineage>
        <taxon>Eukaryota</taxon>
        <taxon>Viridiplantae</taxon>
        <taxon>Streptophyta</taxon>
        <taxon>Embryophyta</taxon>
        <taxon>Tracheophyta</taxon>
        <taxon>Spermatophyta</taxon>
        <taxon>Magnoliopsida</taxon>
        <taxon>Ranunculales</taxon>
        <taxon>Ranunculaceae</taxon>
        <taxon>Thalictroideae</taxon>
        <taxon>Thalictrum</taxon>
    </lineage>
</organism>
<dbReference type="PANTHER" id="PTHR47841">
    <property type="entry name" value="DIACYLGLYCEROL KINASE THETA-LIKE-RELATED"/>
    <property type="match status" value="1"/>
</dbReference>
<proteinExistence type="predicted"/>
<feature type="compositionally biased region" description="Polar residues" evidence="2">
    <location>
        <begin position="185"/>
        <end position="232"/>
    </location>
</feature>
<dbReference type="EMBL" id="JABWDY010023485">
    <property type="protein sequence ID" value="KAF5190883.1"/>
    <property type="molecule type" value="Genomic_DNA"/>
</dbReference>
<feature type="domain" description="DC1" evidence="3">
    <location>
        <begin position="59"/>
        <end position="109"/>
    </location>
</feature>
<protein>
    <submittedName>
        <fullName evidence="4">Cysteine/histidine-rich C1 domain protein</fullName>
    </submittedName>
</protein>
<dbReference type="Proteomes" id="UP000554482">
    <property type="component" value="Unassembled WGS sequence"/>
</dbReference>
<evidence type="ECO:0000259" key="3">
    <source>
        <dbReference type="Pfam" id="PF03107"/>
    </source>
</evidence>
<evidence type="ECO:0000313" key="5">
    <source>
        <dbReference type="Proteomes" id="UP000554482"/>
    </source>
</evidence>
<dbReference type="OrthoDB" id="945197at2759"/>
<keyword evidence="1" id="KW-0677">Repeat</keyword>
<evidence type="ECO:0000256" key="2">
    <source>
        <dbReference type="SAM" id="MobiDB-lite"/>
    </source>
</evidence>
<dbReference type="InterPro" id="IPR004146">
    <property type="entry name" value="DC1"/>
</dbReference>
<name>A0A7J6W1B2_THATH</name>